<dbReference type="EMBL" id="JAVXUP010000319">
    <property type="protein sequence ID" value="KAK3031051.1"/>
    <property type="molecule type" value="Genomic_DNA"/>
</dbReference>
<evidence type="ECO:0000313" key="2">
    <source>
        <dbReference type="EMBL" id="KAK3031051.1"/>
    </source>
</evidence>
<proteinExistence type="predicted"/>
<organism evidence="2 3">
    <name type="scientific">Escallonia herrerae</name>
    <dbReference type="NCBI Taxonomy" id="1293975"/>
    <lineage>
        <taxon>Eukaryota</taxon>
        <taxon>Viridiplantae</taxon>
        <taxon>Streptophyta</taxon>
        <taxon>Embryophyta</taxon>
        <taxon>Tracheophyta</taxon>
        <taxon>Spermatophyta</taxon>
        <taxon>Magnoliopsida</taxon>
        <taxon>eudicotyledons</taxon>
        <taxon>Gunneridae</taxon>
        <taxon>Pentapetalae</taxon>
        <taxon>asterids</taxon>
        <taxon>campanulids</taxon>
        <taxon>Escalloniales</taxon>
        <taxon>Escalloniaceae</taxon>
        <taxon>Escallonia</taxon>
    </lineage>
</organism>
<feature type="region of interest" description="Disordered" evidence="1">
    <location>
        <begin position="1"/>
        <end position="37"/>
    </location>
</feature>
<evidence type="ECO:0000256" key="1">
    <source>
        <dbReference type="SAM" id="MobiDB-lite"/>
    </source>
</evidence>
<reference evidence="2" key="1">
    <citation type="submission" date="2022-12" db="EMBL/GenBank/DDBJ databases">
        <title>Draft genome assemblies for two species of Escallonia (Escalloniales).</title>
        <authorList>
            <person name="Chanderbali A."/>
            <person name="Dervinis C."/>
            <person name="Anghel I."/>
            <person name="Soltis D."/>
            <person name="Soltis P."/>
            <person name="Zapata F."/>
        </authorList>
    </citation>
    <scope>NUCLEOTIDE SEQUENCE</scope>
    <source>
        <strain evidence="2">UCBG64.0493</strain>
        <tissue evidence="2">Leaf</tissue>
    </source>
</reference>
<gene>
    <name evidence="2" type="ORF">RJ639_035082</name>
</gene>
<evidence type="ECO:0000313" key="3">
    <source>
        <dbReference type="Proteomes" id="UP001188597"/>
    </source>
</evidence>
<name>A0AA89BGF8_9ASTE</name>
<accession>A0AA89BGF8</accession>
<dbReference type="AlphaFoldDB" id="A0AA89BGF8"/>
<sequence>MAEQHQLDLNSGELCDDPGHKGDYVSPSSGSGLPHQGSACLQLSHCRGRTGEKPIGELPSGRIHKYQKRKFPICYFPNEIVEYSFEQEAFPRKVWKLGLDMKDKCDRDAVEKMVKDLMEARKGDFIGVANEMGKLARKSMGEGRREGKFGYKGDEKVNMAENELSG</sequence>
<protein>
    <submittedName>
        <fullName evidence="2">Uncharacterized protein</fullName>
    </submittedName>
</protein>
<dbReference type="Proteomes" id="UP001188597">
    <property type="component" value="Unassembled WGS sequence"/>
</dbReference>
<keyword evidence="3" id="KW-1185">Reference proteome</keyword>
<comment type="caution">
    <text evidence="2">The sequence shown here is derived from an EMBL/GenBank/DDBJ whole genome shotgun (WGS) entry which is preliminary data.</text>
</comment>